<dbReference type="InterPro" id="IPR036390">
    <property type="entry name" value="WH_DNA-bd_sf"/>
</dbReference>
<name>A0A9D0YQC8_9FIRM</name>
<sequence>MKHLPDSELEVMKALWACGGDASRAQLEETLAPLGLASNTVNTYLTRLTEKGFVSARRDGKLNRYTPLVSREEYLTFDSHSILSKLYDGSPRKFVAALAKGGMTKQEVEDLRSLLDQLGGGDHG</sequence>
<dbReference type="Gene3D" id="1.10.4040.10">
    <property type="entry name" value="Penicillinase repressor domain"/>
    <property type="match status" value="1"/>
</dbReference>
<accession>A0A9D0YQC8</accession>
<keyword evidence="4" id="KW-0804">Transcription</keyword>
<dbReference type="Proteomes" id="UP000886879">
    <property type="component" value="Unassembled WGS sequence"/>
</dbReference>
<dbReference type="Gene3D" id="1.10.10.10">
    <property type="entry name" value="Winged helix-like DNA-binding domain superfamily/Winged helix DNA-binding domain"/>
    <property type="match status" value="1"/>
</dbReference>
<keyword evidence="3" id="KW-0238">DNA-binding</keyword>
<protein>
    <submittedName>
        <fullName evidence="5">BlaI/MecI/CopY family transcriptional regulator</fullName>
    </submittedName>
</protein>
<dbReference type="AlphaFoldDB" id="A0A9D0YQC8"/>
<keyword evidence="2" id="KW-0805">Transcription regulation</keyword>
<evidence type="ECO:0000256" key="1">
    <source>
        <dbReference type="ARBA" id="ARBA00011046"/>
    </source>
</evidence>
<dbReference type="GO" id="GO:0003677">
    <property type="term" value="F:DNA binding"/>
    <property type="evidence" value="ECO:0007669"/>
    <property type="project" value="UniProtKB-KW"/>
</dbReference>
<evidence type="ECO:0000313" key="6">
    <source>
        <dbReference type="Proteomes" id="UP000886879"/>
    </source>
</evidence>
<dbReference type="EMBL" id="DVFO01000009">
    <property type="protein sequence ID" value="HIQ60191.1"/>
    <property type="molecule type" value="Genomic_DNA"/>
</dbReference>
<dbReference type="InterPro" id="IPR005650">
    <property type="entry name" value="BlaI_family"/>
</dbReference>
<gene>
    <name evidence="5" type="ORF">IAD31_01115</name>
</gene>
<comment type="caution">
    <text evidence="5">The sequence shown here is derived from an EMBL/GenBank/DDBJ whole genome shotgun (WGS) entry which is preliminary data.</text>
</comment>
<dbReference type="InterPro" id="IPR036388">
    <property type="entry name" value="WH-like_DNA-bd_sf"/>
</dbReference>
<dbReference type="GO" id="GO:0045892">
    <property type="term" value="P:negative regulation of DNA-templated transcription"/>
    <property type="evidence" value="ECO:0007669"/>
    <property type="project" value="InterPro"/>
</dbReference>
<evidence type="ECO:0000256" key="3">
    <source>
        <dbReference type="ARBA" id="ARBA00023125"/>
    </source>
</evidence>
<organism evidence="5 6">
    <name type="scientific">Candidatus Enterenecus faecium</name>
    <dbReference type="NCBI Taxonomy" id="2840780"/>
    <lineage>
        <taxon>Bacteria</taxon>
        <taxon>Bacillati</taxon>
        <taxon>Bacillota</taxon>
        <taxon>Clostridia</taxon>
        <taxon>Eubacteriales</taxon>
        <taxon>Candidatus Enterenecus</taxon>
    </lineage>
</organism>
<dbReference type="Pfam" id="PF03965">
    <property type="entry name" value="Penicillinase_R"/>
    <property type="match status" value="1"/>
</dbReference>
<comment type="similarity">
    <text evidence="1">Belongs to the BlaI transcriptional regulatory family.</text>
</comment>
<reference evidence="5" key="2">
    <citation type="journal article" date="2021" name="PeerJ">
        <title>Extensive microbial diversity within the chicken gut microbiome revealed by metagenomics and culture.</title>
        <authorList>
            <person name="Gilroy R."/>
            <person name="Ravi A."/>
            <person name="Getino M."/>
            <person name="Pursley I."/>
            <person name="Horton D.L."/>
            <person name="Alikhan N.F."/>
            <person name="Baker D."/>
            <person name="Gharbi K."/>
            <person name="Hall N."/>
            <person name="Watson M."/>
            <person name="Adriaenssens E.M."/>
            <person name="Foster-Nyarko E."/>
            <person name="Jarju S."/>
            <person name="Secka A."/>
            <person name="Antonio M."/>
            <person name="Oren A."/>
            <person name="Chaudhuri R.R."/>
            <person name="La Ragione R."/>
            <person name="Hildebrand F."/>
            <person name="Pallen M.J."/>
        </authorList>
    </citation>
    <scope>NUCLEOTIDE SEQUENCE</scope>
    <source>
        <strain evidence="5">ChiGjej2B2-12916</strain>
    </source>
</reference>
<reference evidence="5" key="1">
    <citation type="submission" date="2020-10" db="EMBL/GenBank/DDBJ databases">
        <authorList>
            <person name="Gilroy R."/>
        </authorList>
    </citation>
    <scope>NUCLEOTIDE SEQUENCE</scope>
    <source>
        <strain evidence="5">ChiGjej2B2-12916</strain>
    </source>
</reference>
<evidence type="ECO:0000256" key="2">
    <source>
        <dbReference type="ARBA" id="ARBA00023015"/>
    </source>
</evidence>
<dbReference type="PIRSF" id="PIRSF019455">
    <property type="entry name" value="CopR_AtkY"/>
    <property type="match status" value="1"/>
</dbReference>
<evidence type="ECO:0000313" key="5">
    <source>
        <dbReference type="EMBL" id="HIQ60191.1"/>
    </source>
</evidence>
<dbReference type="SUPFAM" id="SSF46785">
    <property type="entry name" value="Winged helix' DNA-binding domain"/>
    <property type="match status" value="1"/>
</dbReference>
<proteinExistence type="inferred from homology"/>
<evidence type="ECO:0000256" key="4">
    <source>
        <dbReference type="ARBA" id="ARBA00023163"/>
    </source>
</evidence>